<feature type="domain" description="Rad50/SbcC-type AAA" evidence="6">
    <location>
        <begin position="5"/>
        <end position="266"/>
    </location>
</feature>
<evidence type="ECO:0000256" key="3">
    <source>
        <dbReference type="ARBA" id="ARBA00013368"/>
    </source>
</evidence>
<gene>
    <name evidence="7" type="ORF">P3G67_21975</name>
</gene>
<dbReference type="SUPFAM" id="SSF52540">
    <property type="entry name" value="P-loop containing nucleoside triphosphate hydrolases"/>
    <property type="match status" value="1"/>
</dbReference>
<feature type="region of interest" description="Disordered" evidence="5">
    <location>
        <begin position="523"/>
        <end position="549"/>
    </location>
</feature>
<comment type="similarity">
    <text evidence="1">Belongs to the SMC family. SbcC subfamily.</text>
</comment>
<dbReference type="InterPro" id="IPR027417">
    <property type="entry name" value="P-loop_NTPase"/>
</dbReference>
<comment type="caution">
    <text evidence="7">The sequence shown here is derived from an EMBL/GenBank/DDBJ whole genome shotgun (WGS) entry which is preliminary data.</text>
</comment>
<dbReference type="Pfam" id="PF13558">
    <property type="entry name" value="SbcC_Walker_B"/>
    <property type="match status" value="1"/>
</dbReference>
<dbReference type="RefSeq" id="WP_276094992.1">
    <property type="nucleotide sequence ID" value="NZ_JARJBC010000014.1"/>
</dbReference>
<keyword evidence="8" id="KW-1185">Reference proteome</keyword>
<protein>
    <recommendedName>
        <fullName evidence="3">Nuclease SbcCD subunit C</fullName>
    </recommendedName>
</protein>
<feature type="region of interest" description="Disordered" evidence="5">
    <location>
        <begin position="316"/>
        <end position="337"/>
    </location>
</feature>
<comment type="subunit">
    <text evidence="2">Heterodimer of SbcC and SbcD.</text>
</comment>
<feature type="compositionally biased region" description="Basic and acidic residues" evidence="5">
    <location>
        <begin position="532"/>
        <end position="549"/>
    </location>
</feature>
<evidence type="ECO:0000256" key="1">
    <source>
        <dbReference type="ARBA" id="ARBA00006930"/>
    </source>
</evidence>
<feature type="coiled-coil region" evidence="4">
    <location>
        <begin position="782"/>
        <end position="812"/>
    </location>
</feature>
<name>A0ABT5ZQB7_9ACTN</name>
<evidence type="ECO:0000313" key="8">
    <source>
        <dbReference type="Proteomes" id="UP001216579"/>
    </source>
</evidence>
<dbReference type="Proteomes" id="UP001216579">
    <property type="component" value="Unassembled WGS sequence"/>
</dbReference>
<organism evidence="7 8">
    <name type="scientific">Streptomyces silvisoli</name>
    <dbReference type="NCBI Taxonomy" id="3034235"/>
    <lineage>
        <taxon>Bacteria</taxon>
        <taxon>Bacillati</taxon>
        <taxon>Actinomycetota</taxon>
        <taxon>Actinomycetes</taxon>
        <taxon>Kitasatosporales</taxon>
        <taxon>Streptomycetaceae</taxon>
        <taxon>Streptomyces</taxon>
    </lineage>
</organism>
<feature type="region of interest" description="Disordered" evidence="5">
    <location>
        <begin position="90"/>
        <end position="112"/>
    </location>
</feature>
<evidence type="ECO:0000256" key="5">
    <source>
        <dbReference type="SAM" id="MobiDB-lite"/>
    </source>
</evidence>
<dbReference type="EMBL" id="JARJBC010000014">
    <property type="protein sequence ID" value="MDF3291846.1"/>
    <property type="molecule type" value="Genomic_DNA"/>
</dbReference>
<dbReference type="Pfam" id="PF13476">
    <property type="entry name" value="AAA_23"/>
    <property type="match status" value="1"/>
</dbReference>
<feature type="compositionally biased region" description="Basic and acidic residues" evidence="5">
    <location>
        <begin position="90"/>
        <end position="99"/>
    </location>
</feature>
<dbReference type="PANTHER" id="PTHR32114">
    <property type="entry name" value="ABC TRANSPORTER ABCH.3"/>
    <property type="match status" value="1"/>
</dbReference>
<feature type="coiled-coil region" evidence="4">
    <location>
        <begin position="260"/>
        <end position="307"/>
    </location>
</feature>
<evidence type="ECO:0000256" key="2">
    <source>
        <dbReference type="ARBA" id="ARBA00011322"/>
    </source>
</evidence>
<sequence>MRLHRLQVTAFGPYRRTEEIDFDELSSGGIFLLHGATGAGKTSVLDAVCFALYGEVPGVRPRNRLRSDHATPDQLTEVVLELTVGGRRLELTRRPEQERPKRRGTGTTVEKHFSALRELSPSTGEWTALSRSHQEIGEEIRQLLGMSREQFCQVVLLPQGQFATFLRADATERGKLLGRLFGTDRFVGAERWLFERRGAVEDRVRAQDQRLIALAHQMRQAAGRAAAEQPPPETAPGEPGLAERVLGWAAFARTAAREHADVAELALSAAESALKEAESDLEAARETAELQQRYTDAQARSAQLAAERTRYEADTERWERASAAQQVTPALDARDTARREHDVAEAARQRTAAALPDGPADADQLAQRAGRLREDLGRLDAARRAENRVNELVAVRDGLDREAAADEQAERDTAAWLADWDQVRAAHQRRIDTAHQAGQRAVQLAGQLDAARTGLAAARRRDELIDLERAADERLLRARETAAAARERWLELKERRLRGIAAELAGELADGEPCPVCGSVAHPAPAEPGTGHVDRDTEERAQADSLRADETRGAAEIELHTVRERLAAARETVADRSVAELAARLAELADAHDEAARAAADVHPAREAWELAEREHQRRVDAQQRASARAADLLARRETLDAELAALREQLTGLLDGEGSAAEHASRLERLAAAYTAAADAAKAASGTAERLAQAETRLTAAARGAGFDTVSQAADARLDAAGLRALRERIEEHQARQAAVTRELADPEVLAAAALSPADPRRRRAEFDAAGDRLRDAFAARQAARSRCAELDRLSAEAERQTAELAPLREEYTRLRRLAELVSGSSTENQYRMRLESYVLAARLEQVANAASLRLRRMSSGRYTLVHTDARISGRGRWGLGLRVVDAWTGTERDTTTLSGGETFFASLALALGLADVVTEEAGGVRLDTLFIDEGFGSLDEQTLDEVLDVLDGLRERDRAVGIVSHVADLRQRIPAQLEVVKGRYGSVVRQRSSAEARVGG</sequence>
<reference evidence="7 8" key="1">
    <citation type="submission" date="2023-03" db="EMBL/GenBank/DDBJ databases">
        <title>Draft genome sequence of Streptomyces sp. RB6PN23 isolated from peat swamp forest in Thailand.</title>
        <authorList>
            <person name="Klaysubun C."/>
            <person name="Duangmal K."/>
        </authorList>
    </citation>
    <scope>NUCLEOTIDE SEQUENCE [LARGE SCALE GENOMIC DNA]</scope>
    <source>
        <strain evidence="7 8">RB6PN23</strain>
    </source>
</reference>
<evidence type="ECO:0000313" key="7">
    <source>
        <dbReference type="EMBL" id="MDF3291846.1"/>
    </source>
</evidence>
<accession>A0ABT5ZQB7</accession>
<dbReference type="PANTHER" id="PTHR32114:SF2">
    <property type="entry name" value="ABC TRANSPORTER ABCH.3"/>
    <property type="match status" value="1"/>
</dbReference>
<dbReference type="Gene3D" id="3.40.50.300">
    <property type="entry name" value="P-loop containing nucleotide triphosphate hydrolases"/>
    <property type="match status" value="2"/>
</dbReference>
<evidence type="ECO:0000259" key="6">
    <source>
        <dbReference type="Pfam" id="PF13476"/>
    </source>
</evidence>
<dbReference type="InterPro" id="IPR038729">
    <property type="entry name" value="Rad50/SbcC_AAA"/>
</dbReference>
<evidence type="ECO:0000256" key="4">
    <source>
        <dbReference type="SAM" id="Coils"/>
    </source>
</evidence>
<keyword evidence="4" id="KW-0175">Coiled coil</keyword>
<proteinExistence type="inferred from homology"/>